<dbReference type="EMBL" id="AP028654">
    <property type="protein sequence ID" value="BEP29897.1"/>
    <property type="molecule type" value="Genomic_DNA"/>
</dbReference>
<reference evidence="2 3" key="1">
    <citation type="submission" date="2023-08" db="EMBL/GenBank/DDBJ databases">
        <title>Helicovermis profunda gen. nov., sp. nov., a novel mesophilic, fermentative bacterium within the Bacillota from a deep-sea hydrothermal vent chimney.</title>
        <authorList>
            <person name="Miyazaki U."/>
            <person name="Mizutani D."/>
            <person name="Hashimoto Y."/>
            <person name="Tame A."/>
            <person name="Sawayama S."/>
            <person name="Miyazaki J."/>
            <person name="Takai K."/>
            <person name="Nakagawa S."/>
        </authorList>
    </citation>
    <scope>NUCLEOTIDE SEQUENCE [LARGE SCALE GENOMIC DNA]</scope>
    <source>
        <strain evidence="2 3">S502</strain>
    </source>
</reference>
<feature type="domain" description="N-acetyltransferase" evidence="1">
    <location>
        <begin position="2"/>
        <end position="151"/>
    </location>
</feature>
<dbReference type="Proteomes" id="UP001321786">
    <property type="component" value="Chromosome"/>
</dbReference>
<organism evidence="2 3">
    <name type="scientific">Helicovermis profundi</name>
    <dbReference type="NCBI Taxonomy" id="3065157"/>
    <lineage>
        <taxon>Bacteria</taxon>
        <taxon>Bacillati</taxon>
        <taxon>Bacillota</taxon>
        <taxon>Clostridia</taxon>
        <taxon>Helicovermis</taxon>
    </lineage>
</organism>
<dbReference type="InterPro" id="IPR016181">
    <property type="entry name" value="Acyl_CoA_acyltransferase"/>
</dbReference>
<proteinExistence type="predicted"/>
<dbReference type="KEGG" id="hprf:HLPR_22280"/>
<accession>A0AAU9EGM1</accession>
<dbReference type="RefSeq" id="WP_338535508.1">
    <property type="nucleotide sequence ID" value="NZ_AP028654.1"/>
</dbReference>
<dbReference type="GO" id="GO:0016747">
    <property type="term" value="F:acyltransferase activity, transferring groups other than amino-acyl groups"/>
    <property type="evidence" value="ECO:0007669"/>
    <property type="project" value="InterPro"/>
</dbReference>
<evidence type="ECO:0000313" key="3">
    <source>
        <dbReference type="Proteomes" id="UP001321786"/>
    </source>
</evidence>
<protein>
    <recommendedName>
        <fullName evidence="1">N-acetyltransferase domain-containing protein</fullName>
    </recommendedName>
</protein>
<keyword evidence="3" id="KW-1185">Reference proteome</keyword>
<evidence type="ECO:0000313" key="2">
    <source>
        <dbReference type="EMBL" id="BEP29897.1"/>
    </source>
</evidence>
<sequence>MIIIKNSTIKDTNEIYELIKKNLIEINSIDYPQKVIEFMLGYYSKENIKKWISHRNYFLSAYDDSNNNVVGCISLEKDEILSLYVLPEYHGQNIGSLLLENLEEKCKLDCITPIMYASLTAVNFYKKHNYSVKEKDSHPDFGDAYLMTKKL</sequence>
<gene>
    <name evidence="2" type="ORF">HLPR_22280</name>
</gene>
<dbReference type="AlphaFoldDB" id="A0AAU9EGM1"/>
<name>A0AAU9EGM1_9FIRM</name>
<dbReference type="Gene3D" id="3.40.630.30">
    <property type="match status" value="1"/>
</dbReference>
<dbReference type="Pfam" id="PF13673">
    <property type="entry name" value="Acetyltransf_10"/>
    <property type="match status" value="1"/>
</dbReference>
<dbReference type="PROSITE" id="PS51186">
    <property type="entry name" value="GNAT"/>
    <property type="match status" value="1"/>
</dbReference>
<evidence type="ECO:0000259" key="1">
    <source>
        <dbReference type="PROSITE" id="PS51186"/>
    </source>
</evidence>
<dbReference type="InterPro" id="IPR000182">
    <property type="entry name" value="GNAT_dom"/>
</dbReference>
<dbReference type="SUPFAM" id="SSF55729">
    <property type="entry name" value="Acyl-CoA N-acyltransferases (Nat)"/>
    <property type="match status" value="1"/>
</dbReference>
<dbReference type="CDD" id="cd04301">
    <property type="entry name" value="NAT_SF"/>
    <property type="match status" value="1"/>
</dbReference>